<dbReference type="AlphaFoldDB" id="A0A6L3B8N1"/>
<reference evidence="1 2" key="1">
    <citation type="submission" date="2018-07" db="EMBL/GenBank/DDBJ databases">
        <title>Genome sequence of Roseomonas fauriae ATCC 49958.</title>
        <authorList>
            <person name="Sant'Anna F.H."/>
            <person name="Baldani J.I."/>
            <person name="Zilli J.E."/>
            <person name="Reis V.M."/>
            <person name="Hartmann A."/>
            <person name="Cruz L."/>
            <person name="de Souza E.M."/>
            <person name="de Oliveira Pedrosa F."/>
            <person name="Passaglia L.M.P."/>
        </authorList>
    </citation>
    <scope>NUCLEOTIDE SEQUENCE [LARGE SCALE GENOMIC DNA]</scope>
    <source>
        <strain evidence="1 2">ATCC 49958</strain>
    </source>
</reference>
<dbReference type="SUPFAM" id="SSF46955">
    <property type="entry name" value="Putative DNA-binding domain"/>
    <property type="match status" value="1"/>
</dbReference>
<dbReference type="GO" id="GO:0003677">
    <property type="term" value="F:DNA binding"/>
    <property type="evidence" value="ECO:0007669"/>
    <property type="project" value="UniProtKB-KW"/>
</dbReference>
<accession>A0A6L3B8N1</accession>
<evidence type="ECO:0000313" key="2">
    <source>
        <dbReference type="Proteomes" id="UP000476837"/>
    </source>
</evidence>
<dbReference type="EMBL" id="QOKV01000001">
    <property type="protein sequence ID" value="KAA0688966.1"/>
    <property type="molecule type" value="Genomic_DNA"/>
</dbReference>
<protein>
    <submittedName>
        <fullName evidence="1">DNA-binding protein</fullName>
    </submittedName>
</protein>
<gene>
    <name evidence="1" type="ORF">DS837_01755</name>
</gene>
<sequence>MTQNALTLRKRFLRSKEASAYTGYAESSLRTYRVKGGGPKFIKHGRIVIYDVADLDAWIGSERRGSTSETGAAR</sequence>
<keyword evidence="1" id="KW-0238">DNA-binding</keyword>
<comment type="caution">
    <text evidence="1">The sequence shown here is derived from an EMBL/GenBank/DDBJ whole genome shotgun (WGS) entry which is preliminary data.</text>
</comment>
<dbReference type="Proteomes" id="UP000476837">
    <property type="component" value="Unassembled WGS sequence"/>
</dbReference>
<organism evidence="1 2">
    <name type="scientific">Azospirillum brasilense</name>
    <dbReference type="NCBI Taxonomy" id="192"/>
    <lineage>
        <taxon>Bacteria</taxon>
        <taxon>Pseudomonadati</taxon>
        <taxon>Pseudomonadota</taxon>
        <taxon>Alphaproteobacteria</taxon>
        <taxon>Rhodospirillales</taxon>
        <taxon>Azospirillaceae</taxon>
        <taxon>Azospirillum</taxon>
    </lineage>
</organism>
<proteinExistence type="predicted"/>
<name>A0A6L3B8N1_AZOBR</name>
<dbReference type="InterPro" id="IPR009061">
    <property type="entry name" value="DNA-bd_dom_put_sf"/>
</dbReference>
<evidence type="ECO:0000313" key="1">
    <source>
        <dbReference type="EMBL" id="KAA0688966.1"/>
    </source>
</evidence>